<keyword evidence="1" id="KW-1133">Transmembrane helix</keyword>
<comment type="caution">
    <text evidence="2">The sequence shown here is derived from an EMBL/GenBank/DDBJ whole genome shotgun (WGS) entry which is preliminary data.</text>
</comment>
<accession>A0ABP7AC56</accession>
<dbReference type="EMBL" id="BAAAZO010000010">
    <property type="protein sequence ID" value="GAA3629012.1"/>
    <property type="molecule type" value="Genomic_DNA"/>
</dbReference>
<protein>
    <submittedName>
        <fullName evidence="2">Uncharacterized protein</fullName>
    </submittedName>
</protein>
<feature type="transmembrane region" description="Helical" evidence="1">
    <location>
        <begin position="165"/>
        <end position="185"/>
    </location>
</feature>
<keyword evidence="1" id="KW-0472">Membrane</keyword>
<keyword evidence="1" id="KW-0812">Transmembrane</keyword>
<organism evidence="2 3">
    <name type="scientific">Kineosporia mesophila</name>
    <dbReference type="NCBI Taxonomy" id="566012"/>
    <lineage>
        <taxon>Bacteria</taxon>
        <taxon>Bacillati</taxon>
        <taxon>Actinomycetota</taxon>
        <taxon>Actinomycetes</taxon>
        <taxon>Kineosporiales</taxon>
        <taxon>Kineosporiaceae</taxon>
        <taxon>Kineosporia</taxon>
    </lineage>
</organism>
<gene>
    <name evidence="2" type="ORF">GCM10022223_53190</name>
</gene>
<dbReference type="Proteomes" id="UP001501074">
    <property type="component" value="Unassembled WGS sequence"/>
</dbReference>
<feature type="transmembrane region" description="Helical" evidence="1">
    <location>
        <begin position="139"/>
        <end position="159"/>
    </location>
</feature>
<reference evidence="3" key="1">
    <citation type="journal article" date="2019" name="Int. J. Syst. Evol. Microbiol.">
        <title>The Global Catalogue of Microorganisms (GCM) 10K type strain sequencing project: providing services to taxonomists for standard genome sequencing and annotation.</title>
        <authorList>
            <consortium name="The Broad Institute Genomics Platform"/>
            <consortium name="The Broad Institute Genome Sequencing Center for Infectious Disease"/>
            <person name="Wu L."/>
            <person name="Ma J."/>
        </authorList>
    </citation>
    <scope>NUCLEOTIDE SEQUENCE [LARGE SCALE GENOMIC DNA]</scope>
    <source>
        <strain evidence="3">JCM 16902</strain>
    </source>
</reference>
<evidence type="ECO:0000313" key="3">
    <source>
        <dbReference type="Proteomes" id="UP001501074"/>
    </source>
</evidence>
<evidence type="ECO:0000313" key="2">
    <source>
        <dbReference type="EMBL" id="GAA3629012.1"/>
    </source>
</evidence>
<proteinExistence type="predicted"/>
<evidence type="ECO:0000256" key="1">
    <source>
        <dbReference type="SAM" id="Phobius"/>
    </source>
</evidence>
<sequence>MLVDARKAGVMAVARFASRFVDGALDVAHQRAPVVTERAYRTVAGPLLLADPAGAAQAVEARLDGTRERVAQMAVRGAVPSAAARRVRRDLARSRADVECIASRLPVVQARSLTLRSSAYSDTLQSLSARPPARAGTDLAWGAGVLGVSLAAWIGGLLLVGGGVLTASLVGVLAGVVTASFVTGARTRRVGRARISAIAESLARADLAAMGSSSAQAPGLDRDRRAQLERARASGRLDQRGLAALEAIDTHLDDLLVRLLEGELEADGIHLVQGTIERYLPDTLEPFLAMPDRQARVRERPAVIEVADQLTSIEAALAELVRRPSRNNLEQQLLRQGEFLRSKFGTPQNAS</sequence>
<keyword evidence="3" id="KW-1185">Reference proteome</keyword>
<name>A0ABP7AC56_9ACTN</name>